<keyword evidence="8" id="KW-0625">Polysaccharide transport</keyword>
<protein>
    <submittedName>
        <fullName evidence="18">Polysialic acid transporter</fullName>
    </submittedName>
</protein>
<sequence>MGGIGVSHAQTRSIDPAVEAAEGVTKGYGSQRSRSANAASYSTNMSTMSMQGGIAAPGATGMVGAQVQPSAAVGEPRVPAFDPTGQAAGLPQQADYSANLTSDVFGANLFTGAFSRDSASIFNPSHVVSVGDRIQLRMWNGYNVDTVLTVDAGGNILLPEVGPFRVQGITNENLQTAITGALRKAFARNVSIYASLLAAQPVRVYVTGAVYRPGLYTGTSSDSILRYLDQAGGIDPERGSFLDVAIKRGQHTLAVVNLYDFLLKGELASRQLNNGDVIFVQPRKKTVKVSGLAENAKRFEFMGDATTLQQIASMAKPLPQSTNVRVIRNTGTVRNTEYYPLAQAPNVQVKDGDEVEFTADKRPGTITVRVEGEHLGPQEFVLPYGSRVGELLSQIQMTPQSDANSIQLFRNSVKERQKLLLHTALRSLESSVLTARSGTAEEAQLRKEEAALVLQWVERARKIDPTGQTLIARSTNRDNLLLENGDILRVPVKDGLVVVNGEVLFPNAIAFDRGMDLEEYIQQAGGYSQNADTSRVIIAHRDGSFSDGKRDPEIKAGDEILVLPKVDFKSRQFAKDVFQILYQIAISAKVVLGL</sequence>
<dbReference type="Pfam" id="PF02563">
    <property type="entry name" value="Poly_export"/>
    <property type="match status" value="1"/>
</dbReference>
<organism evidence="18 19">
    <name type="scientific">Cupriavidus cauae</name>
    <dbReference type="NCBI Taxonomy" id="2608999"/>
    <lineage>
        <taxon>Bacteria</taxon>
        <taxon>Pseudomonadati</taxon>
        <taxon>Pseudomonadota</taxon>
        <taxon>Betaproteobacteria</taxon>
        <taxon>Burkholderiales</taxon>
        <taxon>Burkholderiaceae</taxon>
        <taxon>Cupriavidus</taxon>
    </lineage>
</organism>
<evidence type="ECO:0000256" key="8">
    <source>
        <dbReference type="ARBA" id="ARBA00023047"/>
    </source>
</evidence>
<keyword evidence="11" id="KW-0472">Membrane</keyword>
<feature type="domain" description="SLBB" evidence="17">
    <location>
        <begin position="203"/>
        <end position="280"/>
    </location>
</feature>
<dbReference type="PANTHER" id="PTHR33619">
    <property type="entry name" value="POLYSACCHARIDE EXPORT PROTEIN GFCE-RELATED"/>
    <property type="match status" value="1"/>
</dbReference>
<feature type="domain" description="Polysaccharide export protein N-terminal" evidence="15">
    <location>
        <begin position="125"/>
        <end position="194"/>
    </location>
</feature>
<comment type="similarity">
    <text evidence="2">Belongs to the BexD/CtrA/VexA family.</text>
</comment>
<dbReference type="EMBL" id="VWRN01000003">
    <property type="protein sequence ID" value="KAA6133413.1"/>
    <property type="molecule type" value="Genomic_DNA"/>
</dbReference>
<dbReference type="GO" id="GO:0015288">
    <property type="term" value="F:porin activity"/>
    <property type="evidence" value="ECO:0007669"/>
    <property type="project" value="UniProtKB-KW"/>
</dbReference>
<evidence type="ECO:0000256" key="1">
    <source>
        <dbReference type="ARBA" id="ARBA00004571"/>
    </source>
</evidence>
<comment type="caution">
    <text evidence="18">The sequence shown here is derived from an EMBL/GenBank/DDBJ whole genome shotgun (WGS) entry which is preliminary data.</text>
</comment>
<keyword evidence="5" id="KW-0762">Sugar transport</keyword>
<evidence type="ECO:0000259" key="15">
    <source>
        <dbReference type="Pfam" id="PF02563"/>
    </source>
</evidence>
<dbReference type="InterPro" id="IPR049712">
    <property type="entry name" value="Poly_export"/>
</dbReference>
<dbReference type="GO" id="GO:0015159">
    <property type="term" value="F:polysaccharide transmembrane transporter activity"/>
    <property type="evidence" value="ECO:0007669"/>
    <property type="project" value="InterPro"/>
</dbReference>
<evidence type="ECO:0000256" key="5">
    <source>
        <dbReference type="ARBA" id="ARBA00022597"/>
    </source>
</evidence>
<evidence type="ECO:0000313" key="19">
    <source>
        <dbReference type="Proteomes" id="UP000324324"/>
    </source>
</evidence>
<evidence type="ECO:0000256" key="7">
    <source>
        <dbReference type="ARBA" id="ARBA00022729"/>
    </source>
</evidence>
<keyword evidence="14" id="KW-0449">Lipoprotein</keyword>
<evidence type="ECO:0000256" key="12">
    <source>
        <dbReference type="ARBA" id="ARBA00023139"/>
    </source>
</evidence>
<dbReference type="PANTHER" id="PTHR33619:SF3">
    <property type="entry name" value="POLYSACCHARIDE EXPORT PROTEIN GFCE-RELATED"/>
    <property type="match status" value="1"/>
</dbReference>
<dbReference type="Pfam" id="PF22461">
    <property type="entry name" value="SLBB_2"/>
    <property type="match status" value="1"/>
</dbReference>
<keyword evidence="10" id="KW-0626">Porin</keyword>
<dbReference type="Gene3D" id="3.10.560.10">
    <property type="entry name" value="Outer membrane lipoprotein wza domain like"/>
    <property type="match status" value="2"/>
</dbReference>
<dbReference type="GO" id="GO:0006811">
    <property type="term" value="P:monoatomic ion transport"/>
    <property type="evidence" value="ECO:0007669"/>
    <property type="project" value="UniProtKB-KW"/>
</dbReference>
<dbReference type="InterPro" id="IPR019554">
    <property type="entry name" value="Soluble_ligand-bd"/>
</dbReference>
<dbReference type="GO" id="GO:0046930">
    <property type="term" value="C:pore complex"/>
    <property type="evidence" value="ECO:0007669"/>
    <property type="project" value="UniProtKB-KW"/>
</dbReference>
<proteinExistence type="inferred from homology"/>
<evidence type="ECO:0000256" key="3">
    <source>
        <dbReference type="ARBA" id="ARBA00022448"/>
    </source>
</evidence>
<keyword evidence="6" id="KW-0812">Transmembrane</keyword>
<keyword evidence="12" id="KW-0564">Palmitate</keyword>
<gene>
    <name evidence="18" type="ORF">F1599_00760</name>
</gene>
<keyword evidence="9" id="KW-0406">Ion transport</keyword>
<evidence type="ECO:0000313" key="18">
    <source>
        <dbReference type="EMBL" id="KAA6133413.1"/>
    </source>
</evidence>
<name>A0A5M8BDF4_9BURK</name>
<dbReference type="InterPro" id="IPR003715">
    <property type="entry name" value="Poly_export_N"/>
</dbReference>
<keyword evidence="7" id="KW-0732">Signal</keyword>
<evidence type="ECO:0000259" key="17">
    <source>
        <dbReference type="Pfam" id="PF22461"/>
    </source>
</evidence>
<evidence type="ECO:0000256" key="9">
    <source>
        <dbReference type="ARBA" id="ARBA00023065"/>
    </source>
</evidence>
<evidence type="ECO:0000256" key="2">
    <source>
        <dbReference type="ARBA" id="ARBA00009450"/>
    </source>
</evidence>
<keyword evidence="19" id="KW-1185">Reference proteome</keyword>
<dbReference type="AlphaFoldDB" id="A0A5M8BDF4"/>
<evidence type="ECO:0000256" key="11">
    <source>
        <dbReference type="ARBA" id="ARBA00023136"/>
    </source>
</evidence>
<dbReference type="GO" id="GO:0009279">
    <property type="term" value="C:cell outer membrane"/>
    <property type="evidence" value="ECO:0007669"/>
    <property type="project" value="UniProtKB-SubCell"/>
</dbReference>
<keyword evidence="3" id="KW-0813">Transport</keyword>
<evidence type="ECO:0000256" key="4">
    <source>
        <dbReference type="ARBA" id="ARBA00022452"/>
    </source>
</evidence>
<evidence type="ECO:0000256" key="6">
    <source>
        <dbReference type="ARBA" id="ARBA00022692"/>
    </source>
</evidence>
<feature type="domain" description="Soluble ligand binding" evidence="16">
    <location>
        <begin position="497"/>
        <end position="543"/>
    </location>
</feature>
<evidence type="ECO:0000256" key="13">
    <source>
        <dbReference type="ARBA" id="ARBA00023237"/>
    </source>
</evidence>
<keyword evidence="4" id="KW-1134">Transmembrane beta strand</keyword>
<evidence type="ECO:0000259" key="16">
    <source>
        <dbReference type="Pfam" id="PF10531"/>
    </source>
</evidence>
<reference evidence="18 19" key="1">
    <citation type="submission" date="2019-09" db="EMBL/GenBank/DDBJ databases">
        <title>Isolation of a novel species in the genus Cupriavidus from patients with sepsis using whole genome sequencing.</title>
        <authorList>
            <person name="Kweon O.J."/>
            <person name="Lee M.-K."/>
        </authorList>
    </citation>
    <scope>NUCLEOTIDE SEQUENCE [LARGE SCALE GENOMIC DNA]</scope>
    <source>
        <strain evidence="18 19">MKL-01</strain>
    </source>
</reference>
<evidence type="ECO:0000256" key="14">
    <source>
        <dbReference type="ARBA" id="ARBA00023288"/>
    </source>
</evidence>
<keyword evidence="13" id="KW-0998">Cell outer membrane</keyword>
<dbReference type="InterPro" id="IPR054765">
    <property type="entry name" value="SLBB_dom"/>
</dbReference>
<evidence type="ECO:0000256" key="10">
    <source>
        <dbReference type="ARBA" id="ARBA00023114"/>
    </source>
</evidence>
<dbReference type="Proteomes" id="UP000324324">
    <property type="component" value="Unassembled WGS sequence"/>
</dbReference>
<comment type="subcellular location">
    <subcellularLocation>
        <location evidence="1">Cell outer membrane</location>
        <topology evidence="1">Multi-pass membrane protein</topology>
    </subcellularLocation>
</comment>
<accession>A0A5M8BDF4</accession>
<dbReference type="Pfam" id="PF10531">
    <property type="entry name" value="SLBB"/>
    <property type="match status" value="1"/>
</dbReference>